<gene>
    <name evidence="11" type="primary">tagG</name>
    <name evidence="11" type="ORF">EC9_25410</name>
</gene>
<feature type="transmembrane region" description="Helical" evidence="9">
    <location>
        <begin position="109"/>
        <end position="135"/>
    </location>
</feature>
<proteinExistence type="inferred from homology"/>
<evidence type="ECO:0000256" key="5">
    <source>
        <dbReference type="ARBA" id="ARBA00022519"/>
    </source>
</evidence>
<comment type="subcellular location">
    <subcellularLocation>
        <location evidence="1">Cell inner membrane</location>
        <topology evidence="1">Multi-pass membrane protein</topology>
    </subcellularLocation>
    <subcellularLocation>
        <location evidence="9">Cell membrane</location>
        <topology evidence="9">Multi-pass membrane protein</topology>
    </subcellularLocation>
</comment>
<evidence type="ECO:0000259" key="10">
    <source>
        <dbReference type="PROSITE" id="PS51012"/>
    </source>
</evidence>
<dbReference type="AlphaFoldDB" id="A0A517M0E9"/>
<dbReference type="KEGG" id="ruv:EC9_25410"/>
<keyword evidence="6 9" id="KW-0812">Transmembrane</keyword>
<reference evidence="11 12" key="1">
    <citation type="submission" date="2019-02" db="EMBL/GenBank/DDBJ databases">
        <title>Deep-cultivation of Planctomycetes and their phenomic and genomic characterization uncovers novel biology.</title>
        <authorList>
            <person name="Wiegand S."/>
            <person name="Jogler M."/>
            <person name="Boedeker C."/>
            <person name="Pinto D."/>
            <person name="Vollmers J."/>
            <person name="Rivas-Marin E."/>
            <person name="Kohn T."/>
            <person name="Peeters S.H."/>
            <person name="Heuer A."/>
            <person name="Rast P."/>
            <person name="Oberbeckmann S."/>
            <person name="Bunk B."/>
            <person name="Jeske O."/>
            <person name="Meyerdierks A."/>
            <person name="Storesund J.E."/>
            <person name="Kallscheuer N."/>
            <person name="Luecker S."/>
            <person name="Lage O.M."/>
            <person name="Pohl T."/>
            <person name="Merkel B.J."/>
            <person name="Hornburger P."/>
            <person name="Mueller R.-W."/>
            <person name="Bruemmer F."/>
            <person name="Labrenz M."/>
            <person name="Spormann A.M."/>
            <person name="Op den Camp H."/>
            <person name="Overmann J."/>
            <person name="Amann R."/>
            <person name="Jetten M.S.M."/>
            <person name="Mascher T."/>
            <person name="Medema M.H."/>
            <person name="Devos D.P."/>
            <person name="Kaster A.-K."/>
            <person name="Ovreas L."/>
            <person name="Rohde M."/>
            <person name="Galperin M.Y."/>
            <person name="Jogler C."/>
        </authorList>
    </citation>
    <scope>NUCLEOTIDE SEQUENCE [LARGE SCALE GENOMIC DNA]</scope>
    <source>
        <strain evidence="11 12">EC9</strain>
    </source>
</reference>
<dbReference type="InterPro" id="IPR047817">
    <property type="entry name" value="ABC2_TM_bact-type"/>
</dbReference>
<comment type="similarity">
    <text evidence="2 9">Belongs to the ABC-2 integral membrane protein family.</text>
</comment>
<accession>A0A517M0E9</accession>
<keyword evidence="8 9" id="KW-0472">Membrane</keyword>
<dbReference type="PROSITE" id="PS51012">
    <property type="entry name" value="ABC_TM2"/>
    <property type="match status" value="1"/>
</dbReference>
<name>A0A517M0E9_9BACT</name>
<protein>
    <recommendedName>
        <fullName evidence="9">Transport permease protein</fullName>
    </recommendedName>
</protein>
<dbReference type="InterPro" id="IPR013525">
    <property type="entry name" value="ABC2_TM"/>
</dbReference>
<evidence type="ECO:0000256" key="6">
    <source>
        <dbReference type="ARBA" id="ARBA00022692"/>
    </source>
</evidence>
<feature type="transmembrane region" description="Helical" evidence="9">
    <location>
        <begin position="282"/>
        <end position="303"/>
    </location>
</feature>
<keyword evidence="12" id="KW-1185">Reference proteome</keyword>
<dbReference type="GO" id="GO:0015920">
    <property type="term" value="P:lipopolysaccharide transport"/>
    <property type="evidence" value="ECO:0007669"/>
    <property type="project" value="TreeGrafter"/>
</dbReference>
<feature type="transmembrane region" description="Helical" evidence="9">
    <location>
        <begin position="75"/>
        <end position="97"/>
    </location>
</feature>
<keyword evidence="7 9" id="KW-1133">Transmembrane helix</keyword>
<sequence>MTQPSLKSIRDVDHMVEPEATVSDAMDAESCDAPITVIERSKPWQFVNLGELYAYRDMLRFLTWRSIKARYAQSAIGVGWAVIQPAFQVLLFTLVFGRLANIDSDGVPYAFFSLVGLIPWTYFSNALSGGSNSLVGNASMISKVYFPRLILPLSDVVAKLFDFFIAFTLSMGVLLFFGRLPNSGILMLPYLILLMMVSALGLSLWLTALAIQFRDIAHALTFIVQLLMYASPVIYPTSSVPETYTLPGGWVIWPQSLYAINPMVGVVEGFRAALLGSGPMPYGWIAIGTVTATVTLLSGMMFFRSREKVFADVA</sequence>
<dbReference type="EMBL" id="CP036261">
    <property type="protein sequence ID" value="QDS88351.1"/>
    <property type="molecule type" value="Genomic_DNA"/>
</dbReference>
<organism evidence="11 12">
    <name type="scientific">Rosistilla ulvae</name>
    <dbReference type="NCBI Taxonomy" id="1930277"/>
    <lineage>
        <taxon>Bacteria</taxon>
        <taxon>Pseudomonadati</taxon>
        <taxon>Planctomycetota</taxon>
        <taxon>Planctomycetia</taxon>
        <taxon>Pirellulales</taxon>
        <taxon>Pirellulaceae</taxon>
        <taxon>Rosistilla</taxon>
    </lineage>
</organism>
<evidence type="ECO:0000256" key="4">
    <source>
        <dbReference type="ARBA" id="ARBA00022475"/>
    </source>
</evidence>
<evidence type="ECO:0000256" key="2">
    <source>
        <dbReference type="ARBA" id="ARBA00007783"/>
    </source>
</evidence>
<dbReference type="GO" id="GO:0005886">
    <property type="term" value="C:plasma membrane"/>
    <property type="evidence" value="ECO:0007669"/>
    <property type="project" value="UniProtKB-SubCell"/>
</dbReference>
<evidence type="ECO:0000256" key="9">
    <source>
        <dbReference type="RuleBase" id="RU361157"/>
    </source>
</evidence>
<dbReference type="PANTHER" id="PTHR30413:SF8">
    <property type="entry name" value="TRANSPORT PERMEASE PROTEIN"/>
    <property type="match status" value="1"/>
</dbReference>
<feature type="transmembrane region" description="Helical" evidence="9">
    <location>
        <begin position="156"/>
        <end position="178"/>
    </location>
</feature>
<feature type="transmembrane region" description="Helical" evidence="9">
    <location>
        <begin position="190"/>
        <end position="209"/>
    </location>
</feature>
<keyword evidence="4 9" id="KW-1003">Cell membrane</keyword>
<feature type="transmembrane region" description="Helical" evidence="9">
    <location>
        <begin position="216"/>
        <end position="235"/>
    </location>
</feature>
<dbReference type="Proteomes" id="UP000319557">
    <property type="component" value="Chromosome"/>
</dbReference>
<feature type="domain" description="ABC transmembrane type-2" evidence="10">
    <location>
        <begin position="76"/>
        <end position="306"/>
    </location>
</feature>
<keyword evidence="3 9" id="KW-0813">Transport</keyword>
<evidence type="ECO:0000256" key="8">
    <source>
        <dbReference type="ARBA" id="ARBA00023136"/>
    </source>
</evidence>
<evidence type="ECO:0000313" key="11">
    <source>
        <dbReference type="EMBL" id="QDS88351.1"/>
    </source>
</evidence>
<evidence type="ECO:0000256" key="1">
    <source>
        <dbReference type="ARBA" id="ARBA00004429"/>
    </source>
</evidence>
<evidence type="ECO:0000256" key="7">
    <source>
        <dbReference type="ARBA" id="ARBA00022989"/>
    </source>
</evidence>
<keyword evidence="5" id="KW-0997">Cell inner membrane</keyword>
<dbReference type="RefSeq" id="WP_218934757.1">
    <property type="nucleotide sequence ID" value="NZ_CP036261.1"/>
</dbReference>
<dbReference type="Pfam" id="PF01061">
    <property type="entry name" value="ABC2_membrane"/>
    <property type="match status" value="1"/>
</dbReference>
<dbReference type="GO" id="GO:0140359">
    <property type="term" value="F:ABC-type transporter activity"/>
    <property type="evidence" value="ECO:0007669"/>
    <property type="project" value="InterPro"/>
</dbReference>
<dbReference type="PANTHER" id="PTHR30413">
    <property type="entry name" value="INNER MEMBRANE TRANSPORT PERMEASE"/>
    <property type="match status" value="1"/>
</dbReference>
<evidence type="ECO:0000256" key="3">
    <source>
        <dbReference type="ARBA" id="ARBA00022448"/>
    </source>
</evidence>
<evidence type="ECO:0000313" key="12">
    <source>
        <dbReference type="Proteomes" id="UP000319557"/>
    </source>
</evidence>